<dbReference type="AlphaFoldDB" id="A0A5C7VYN5"/>
<evidence type="ECO:0000256" key="4">
    <source>
        <dbReference type="ARBA" id="ARBA00022655"/>
    </source>
</evidence>
<accession>A0A5C7VYN5</accession>
<dbReference type="SUPFAM" id="SSF51621">
    <property type="entry name" value="Phosphoenolpyruvate/pyruvate domain"/>
    <property type="match status" value="1"/>
</dbReference>
<dbReference type="Gene3D" id="3.20.20.60">
    <property type="entry name" value="Phosphoenolpyruvate-binding domains"/>
    <property type="match status" value="1"/>
</dbReference>
<keyword evidence="4" id="KW-0566">Pantothenate biosynthesis</keyword>
<dbReference type="GO" id="GO:0005737">
    <property type="term" value="C:cytoplasm"/>
    <property type="evidence" value="ECO:0007669"/>
    <property type="project" value="TreeGrafter"/>
</dbReference>
<dbReference type="GO" id="GO:0032259">
    <property type="term" value="P:methylation"/>
    <property type="evidence" value="ECO:0007669"/>
    <property type="project" value="UniProtKB-KW"/>
</dbReference>
<dbReference type="InterPro" id="IPR003700">
    <property type="entry name" value="Pantoate_hydroxy_MeTrfase"/>
</dbReference>
<dbReference type="EMBL" id="SSFX01000031">
    <property type="protein sequence ID" value="TXI29565.1"/>
    <property type="molecule type" value="Genomic_DNA"/>
</dbReference>
<evidence type="ECO:0000313" key="6">
    <source>
        <dbReference type="EMBL" id="TXI29565.1"/>
    </source>
</evidence>
<keyword evidence="6" id="KW-0489">Methyltransferase</keyword>
<comment type="subunit">
    <text evidence="2">Homodecamer; pentamer of dimers.</text>
</comment>
<dbReference type="PANTHER" id="PTHR20881">
    <property type="entry name" value="3-METHYL-2-OXOBUTANOATE HYDROXYMETHYLTRANSFERASE"/>
    <property type="match status" value="1"/>
</dbReference>
<sequence length="85" mass="9237">MRITHLTLQKMVENREKFAVLTCYDATFAAVLENAGVDVLLVGDSLGNVLHGSDTTLAVTPEDMIYHTRCVARGSSKALIVTDMP</sequence>
<dbReference type="InterPro" id="IPR015813">
    <property type="entry name" value="Pyrv/PenolPyrv_kinase-like_dom"/>
</dbReference>
<evidence type="ECO:0000256" key="2">
    <source>
        <dbReference type="ARBA" id="ARBA00011424"/>
    </source>
</evidence>
<feature type="non-terminal residue" evidence="6">
    <location>
        <position position="85"/>
    </location>
</feature>
<dbReference type="Proteomes" id="UP000321055">
    <property type="component" value="Unassembled WGS sequence"/>
</dbReference>
<dbReference type="PANTHER" id="PTHR20881:SF0">
    <property type="entry name" value="3-METHYL-2-OXOBUTANOATE HYDROXYMETHYLTRANSFERASE"/>
    <property type="match status" value="1"/>
</dbReference>
<dbReference type="GO" id="GO:0008168">
    <property type="term" value="F:methyltransferase activity"/>
    <property type="evidence" value="ECO:0007669"/>
    <property type="project" value="UniProtKB-KW"/>
</dbReference>
<evidence type="ECO:0000256" key="1">
    <source>
        <dbReference type="ARBA" id="ARBA00008676"/>
    </source>
</evidence>
<evidence type="ECO:0000313" key="7">
    <source>
        <dbReference type="Proteomes" id="UP000321055"/>
    </source>
</evidence>
<dbReference type="Pfam" id="PF02548">
    <property type="entry name" value="Pantoate_transf"/>
    <property type="match status" value="1"/>
</dbReference>
<dbReference type="GO" id="GO:0000287">
    <property type="term" value="F:magnesium ion binding"/>
    <property type="evidence" value="ECO:0007669"/>
    <property type="project" value="TreeGrafter"/>
</dbReference>
<dbReference type="GO" id="GO:0015940">
    <property type="term" value="P:pantothenate biosynthetic process"/>
    <property type="evidence" value="ECO:0007669"/>
    <property type="project" value="UniProtKB-KW"/>
</dbReference>
<organism evidence="6 7">
    <name type="scientific">Nitrosomonas oligotropha</name>
    <dbReference type="NCBI Taxonomy" id="42354"/>
    <lineage>
        <taxon>Bacteria</taxon>
        <taxon>Pseudomonadati</taxon>
        <taxon>Pseudomonadota</taxon>
        <taxon>Betaproteobacteria</taxon>
        <taxon>Nitrosomonadales</taxon>
        <taxon>Nitrosomonadaceae</taxon>
        <taxon>Nitrosomonas</taxon>
    </lineage>
</organism>
<comment type="similarity">
    <text evidence="1">Belongs to the PanB family.</text>
</comment>
<gene>
    <name evidence="6" type="primary">panB</name>
    <name evidence="6" type="ORF">E6Q60_03930</name>
</gene>
<dbReference type="InterPro" id="IPR040442">
    <property type="entry name" value="Pyrv_kinase-like_dom_sf"/>
</dbReference>
<evidence type="ECO:0000256" key="5">
    <source>
        <dbReference type="ARBA" id="ARBA00022679"/>
    </source>
</evidence>
<reference evidence="6 7" key="1">
    <citation type="submission" date="2018-09" db="EMBL/GenBank/DDBJ databases">
        <title>Metagenome Assembled Genomes from an Advanced Water Purification Facility.</title>
        <authorList>
            <person name="Stamps B.W."/>
            <person name="Spear J.R."/>
        </authorList>
    </citation>
    <scope>NUCLEOTIDE SEQUENCE [LARGE SCALE GENOMIC DNA]</scope>
    <source>
        <strain evidence="6">Bin_54_1</strain>
    </source>
</reference>
<proteinExistence type="inferred from homology"/>
<keyword evidence="5 6" id="KW-0808">Transferase</keyword>
<name>A0A5C7VYN5_9PROT</name>
<comment type="caution">
    <text evidence="6">The sequence shown here is derived from an EMBL/GenBank/DDBJ whole genome shotgun (WGS) entry which is preliminary data.</text>
</comment>
<dbReference type="GO" id="GO:0003864">
    <property type="term" value="F:3-methyl-2-oxobutanoate hydroxymethyltransferase activity"/>
    <property type="evidence" value="ECO:0007669"/>
    <property type="project" value="UniProtKB-EC"/>
</dbReference>
<dbReference type="EC" id="2.1.2.11" evidence="3"/>
<evidence type="ECO:0000256" key="3">
    <source>
        <dbReference type="ARBA" id="ARBA00012618"/>
    </source>
</evidence>
<protein>
    <recommendedName>
        <fullName evidence="3">3-methyl-2-oxobutanoate hydroxymethyltransferase</fullName>
        <ecNumber evidence="3">2.1.2.11</ecNumber>
    </recommendedName>
</protein>